<reference evidence="3" key="2">
    <citation type="submission" date="2011-02" db="EMBL/GenBank/DDBJ databases">
        <title>The complete genome of Fluviicola taffensis DSM 16823.</title>
        <authorList>
            <consortium name="US DOE Joint Genome Institute (JGI-PGF)"/>
            <person name="Lucas S."/>
            <person name="Copeland A."/>
            <person name="Lapidus A."/>
            <person name="Bruce D."/>
            <person name="Goodwin L."/>
            <person name="Pitluck S."/>
            <person name="Kyrpides N."/>
            <person name="Mavromatis K."/>
            <person name="Ivanova N."/>
            <person name="Mikhailova N."/>
            <person name="Pagani I."/>
            <person name="Chertkov O."/>
            <person name="Detter J.C."/>
            <person name="Han C."/>
            <person name="Tapia R."/>
            <person name="Land M."/>
            <person name="Hauser L."/>
            <person name="Markowitz V."/>
            <person name="Cheng J.-F."/>
            <person name="Hugenholtz P."/>
            <person name="Woyke T."/>
            <person name="Wu D."/>
            <person name="Tindall B."/>
            <person name="Pomrenke H.G."/>
            <person name="Brambilla E."/>
            <person name="Klenk H.-P."/>
            <person name="Eisen J.A."/>
        </authorList>
    </citation>
    <scope>NUCLEOTIDE SEQUENCE [LARGE SCALE GENOMIC DNA]</scope>
    <source>
        <strain evidence="3">DSM 16823 / RW262 / RW262</strain>
    </source>
</reference>
<dbReference type="RefSeq" id="WP_013687432.1">
    <property type="nucleotide sequence ID" value="NC_015321.1"/>
</dbReference>
<reference evidence="2 3" key="1">
    <citation type="journal article" date="2011" name="Stand. Genomic Sci.">
        <title>Complete genome sequence of the gliding freshwater bacterium Fluviicola taffensis type strain (RW262).</title>
        <authorList>
            <person name="Woyke T."/>
            <person name="Chertkov O."/>
            <person name="Lapidus A."/>
            <person name="Nolan M."/>
            <person name="Lucas S."/>
            <person name="Del Rio T.G."/>
            <person name="Tice H."/>
            <person name="Cheng J.F."/>
            <person name="Tapia R."/>
            <person name="Han C."/>
            <person name="Goodwin L."/>
            <person name="Pitluck S."/>
            <person name="Liolios K."/>
            <person name="Pagani I."/>
            <person name="Ivanova N."/>
            <person name="Huntemann M."/>
            <person name="Mavromatis K."/>
            <person name="Mikhailova N."/>
            <person name="Pati A."/>
            <person name="Chen A."/>
            <person name="Palaniappan K."/>
            <person name="Land M."/>
            <person name="Hauser L."/>
            <person name="Brambilla E.M."/>
            <person name="Rohde M."/>
            <person name="Mwirichia R."/>
            <person name="Sikorski J."/>
            <person name="Tindall B.J."/>
            <person name="Goker M."/>
            <person name="Bristow J."/>
            <person name="Eisen J.A."/>
            <person name="Markowitz V."/>
            <person name="Hugenholtz P."/>
            <person name="Klenk H.P."/>
            <person name="Kyrpides N.C."/>
        </authorList>
    </citation>
    <scope>NUCLEOTIDE SEQUENCE [LARGE SCALE GENOMIC DNA]</scope>
    <source>
        <strain evidence="3">DSM 16823 / RW262 / RW262</strain>
    </source>
</reference>
<evidence type="ECO:0000313" key="3">
    <source>
        <dbReference type="Proteomes" id="UP000007463"/>
    </source>
</evidence>
<dbReference type="InterPro" id="IPR014922">
    <property type="entry name" value="YdhG-like"/>
</dbReference>
<dbReference type="Proteomes" id="UP000007463">
    <property type="component" value="Chromosome"/>
</dbReference>
<gene>
    <name evidence="2" type="ordered locus">Fluta_2681</name>
</gene>
<keyword evidence="3" id="KW-1185">Reference proteome</keyword>
<accession>F2IG27</accession>
<dbReference type="STRING" id="755732.Fluta_2681"/>
<sequence length="128" mass="14927">MRDSKVDEYCSKLESNEQELVEYLREFVLKIDSEIHEHIKWNSPSFFYAGEMEAFDAKEYKRDLLVLNLHRGKFLMVFPTGAKIADTVLKGKNYPDGRKIVTVENLEELKKIESNLNAGILDWISQIN</sequence>
<dbReference type="SUPFAM" id="SSF159888">
    <property type="entry name" value="YdhG-like"/>
    <property type="match status" value="1"/>
</dbReference>
<name>F2IG27_FLUTR</name>
<evidence type="ECO:0000259" key="1">
    <source>
        <dbReference type="Pfam" id="PF08818"/>
    </source>
</evidence>
<dbReference type="AlphaFoldDB" id="F2IG27"/>
<proteinExistence type="predicted"/>
<organism evidence="2 3">
    <name type="scientific">Fluviicola taffensis (strain DSM 16823 / NCIMB 13979 / RW262)</name>
    <dbReference type="NCBI Taxonomy" id="755732"/>
    <lineage>
        <taxon>Bacteria</taxon>
        <taxon>Pseudomonadati</taxon>
        <taxon>Bacteroidota</taxon>
        <taxon>Flavobacteriia</taxon>
        <taxon>Flavobacteriales</taxon>
        <taxon>Crocinitomicaceae</taxon>
        <taxon>Fluviicola</taxon>
    </lineage>
</organism>
<dbReference type="EMBL" id="CP002542">
    <property type="protein sequence ID" value="AEA44662.1"/>
    <property type="molecule type" value="Genomic_DNA"/>
</dbReference>
<dbReference type="HOGENOM" id="CLU_120974_1_0_10"/>
<dbReference type="Gene3D" id="3.90.1150.200">
    <property type="match status" value="1"/>
</dbReference>
<dbReference type="Pfam" id="PF08818">
    <property type="entry name" value="DUF1801"/>
    <property type="match status" value="1"/>
</dbReference>
<dbReference type="OrthoDB" id="9811812at2"/>
<feature type="domain" description="YdhG-like" evidence="1">
    <location>
        <begin position="18"/>
        <end position="111"/>
    </location>
</feature>
<evidence type="ECO:0000313" key="2">
    <source>
        <dbReference type="EMBL" id="AEA44662.1"/>
    </source>
</evidence>
<dbReference type="KEGG" id="fte:Fluta_2681"/>
<dbReference type="eggNOG" id="COG5646">
    <property type="taxonomic scope" value="Bacteria"/>
</dbReference>
<protein>
    <recommendedName>
        <fullName evidence="1">YdhG-like domain-containing protein</fullName>
    </recommendedName>
</protein>